<gene>
    <name evidence="5" type="ORF">ACFQQL_11545</name>
</gene>
<evidence type="ECO:0000256" key="1">
    <source>
        <dbReference type="ARBA" id="ARBA00001964"/>
    </source>
</evidence>
<comment type="similarity">
    <text evidence="2">Belongs to the transketolase family.</text>
</comment>
<keyword evidence="3" id="KW-0786">Thiamine pyrophosphate</keyword>
<dbReference type="PANTHER" id="PTHR47514:SF1">
    <property type="entry name" value="TRANSKETOLASE N-TERMINAL SECTION-RELATED"/>
    <property type="match status" value="1"/>
</dbReference>
<dbReference type="RefSeq" id="WP_382394463.1">
    <property type="nucleotide sequence ID" value="NZ_JBHTCQ010000002.1"/>
</dbReference>
<dbReference type="Pfam" id="PF00456">
    <property type="entry name" value="Transketolase_N"/>
    <property type="match status" value="1"/>
</dbReference>
<dbReference type="SUPFAM" id="SSF52518">
    <property type="entry name" value="Thiamin diphosphate-binding fold (THDP-binding)"/>
    <property type="match status" value="1"/>
</dbReference>
<keyword evidence="6" id="KW-1185">Reference proteome</keyword>
<reference evidence="6" key="1">
    <citation type="journal article" date="2019" name="Int. J. Syst. Evol. Microbiol.">
        <title>The Global Catalogue of Microorganisms (GCM) 10K type strain sequencing project: providing services to taxonomists for standard genome sequencing and annotation.</title>
        <authorList>
            <consortium name="The Broad Institute Genomics Platform"/>
            <consortium name="The Broad Institute Genome Sequencing Center for Infectious Disease"/>
            <person name="Wu L."/>
            <person name="Ma J."/>
        </authorList>
    </citation>
    <scope>NUCLEOTIDE SEQUENCE [LARGE SCALE GENOMIC DNA]</scope>
    <source>
        <strain evidence="6">JCM 1490</strain>
    </source>
</reference>
<proteinExistence type="inferred from homology"/>
<name>A0ABW2Q8K8_9MICO</name>
<comment type="caution">
    <text evidence="5">The sequence shown here is derived from an EMBL/GenBank/DDBJ whole genome shotgun (WGS) entry which is preliminary data.</text>
</comment>
<dbReference type="EMBL" id="JBHTCQ010000002">
    <property type="protein sequence ID" value="MFC7405745.1"/>
    <property type="molecule type" value="Genomic_DNA"/>
</dbReference>
<feature type="domain" description="Transketolase N-terminal" evidence="4">
    <location>
        <begin position="40"/>
        <end position="284"/>
    </location>
</feature>
<evidence type="ECO:0000313" key="5">
    <source>
        <dbReference type="EMBL" id="MFC7405745.1"/>
    </source>
</evidence>
<dbReference type="PANTHER" id="PTHR47514">
    <property type="entry name" value="TRANSKETOLASE N-TERMINAL SECTION-RELATED"/>
    <property type="match status" value="1"/>
</dbReference>
<evidence type="ECO:0000259" key="4">
    <source>
        <dbReference type="Pfam" id="PF00456"/>
    </source>
</evidence>
<dbReference type="Proteomes" id="UP001596455">
    <property type="component" value="Unassembled WGS sequence"/>
</dbReference>
<evidence type="ECO:0000313" key="6">
    <source>
        <dbReference type="Proteomes" id="UP001596455"/>
    </source>
</evidence>
<organism evidence="5 6">
    <name type="scientific">Georgenia alba</name>
    <dbReference type="NCBI Taxonomy" id="2233858"/>
    <lineage>
        <taxon>Bacteria</taxon>
        <taxon>Bacillati</taxon>
        <taxon>Actinomycetota</taxon>
        <taxon>Actinomycetes</taxon>
        <taxon>Micrococcales</taxon>
        <taxon>Bogoriellaceae</taxon>
        <taxon>Georgenia</taxon>
    </lineage>
</organism>
<dbReference type="CDD" id="cd02012">
    <property type="entry name" value="TPP_TK"/>
    <property type="match status" value="1"/>
</dbReference>
<dbReference type="InterPro" id="IPR029061">
    <property type="entry name" value="THDP-binding"/>
</dbReference>
<protein>
    <submittedName>
        <fullName evidence="5">Transketolase</fullName>
    </submittedName>
</protein>
<evidence type="ECO:0000256" key="3">
    <source>
        <dbReference type="ARBA" id="ARBA00023052"/>
    </source>
</evidence>
<dbReference type="InterPro" id="IPR005474">
    <property type="entry name" value="Transketolase_N"/>
</dbReference>
<accession>A0ABW2Q8K8</accession>
<dbReference type="Gene3D" id="3.40.50.970">
    <property type="match status" value="1"/>
</dbReference>
<comment type="cofactor">
    <cofactor evidence="1">
        <name>thiamine diphosphate</name>
        <dbReference type="ChEBI" id="CHEBI:58937"/>
    </cofactor>
</comment>
<sequence>MIANDVAQTDLWRSLKEDLANASALQRSALLTEEARQRRRQNVRMISEAGQGHIGGDMSVTDILTVLYCHILRIDPANPAWPDRDRLVMSKGHCAGALYTALASCGFIPSSELSTFMAPGSRLNGHPNRLKVPGVEANTGPLGHGLPIAVGIAHAGMLRSARYRVFAVLGDGEMQEGSNWEALMSAAHYQLSNLCAVIDRNRLQQGAPTEETNALDPLAERLHAFGWEVRTVDGHDFEALIDAFEPSSGGRPVAVVANTTKGKGISFMEDDVSWHHKVPTDEQVRTALEELA</sequence>
<evidence type="ECO:0000256" key="2">
    <source>
        <dbReference type="ARBA" id="ARBA00007131"/>
    </source>
</evidence>